<dbReference type="RefSeq" id="WP_108788782.1">
    <property type="nucleotide sequence ID" value="NZ_ONZG01000007.1"/>
</dbReference>
<evidence type="ECO:0000313" key="3">
    <source>
        <dbReference type="Proteomes" id="UP000244898"/>
    </source>
</evidence>
<keyword evidence="3" id="KW-1185">Reference proteome</keyword>
<accession>A0A2R8CAM6</accession>
<dbReference type="EMBL" id="ONZG01000007">
    <property type="protein sequence ID" value="SPJ29418.1"/>
    <property type="molecule type" value="Genomic_DNA"/>
</dbReference>
<gene>
    <name evidence="2" type="ORF">TRM7615_02936</name>
</gene>
<dbReference type="InterPro" id="IPR028943">
    <property type="entry name" value="ZorC_EH_Signature_dom"/>
</dbReference>
<sequence length="437" mass="49977">MKGSDVLSNRPAMTVHAMPALDPIRSAVGRVLKRWPDAVKVPQDHNRERMAMEMLNRVQRWSWDGVKTSFINSAAVAVFDSQRRERADLAQVRDFYLAEINARPAGAFLNAMVWVYIDSFSPKASHTRDLAKALNARKDSLGARAQSLVGEIPDFFSPSRTASALGKVMQESSDPFVHLKKIGFRTPHGTGLCQHAHQDFIERITPKLRDKDARDQLYRWLMPNEGSVLQTGATKAVESLLSVWRDKMPSDDVRHEISEAIIGAYNDPRIHHGGIWPGFDPDLREVLMRWLTKQDMKFFCDTVTATQSSHHWPPRRDFWLNLYDDGMIDEAWVAFGSSARRYAQTNLVKSGTTDLKHRFGRQLDRGGSTSLLIMRIGRKIVVDGCHSYKTHIFDKDDPKAPKLYGTYYYCDDIMRSSRRSKPHNSIPSWKNWVMQYV</sequence>
<dbReference type="OrthoDB" id="3035290at2"/>
<proteinExistence type="predicted"/>
<feature type="domain" description="Zorya protein ZorC EH" evidence="1">
    <location>
        <begin position="87"/>
        <end position="425"/>
    </location>
</feature>
<organism evidence="2 3">
    <name type="scientific">Falsiruegeria mediterranea M17</name>
    <dbReference type="NCBI Taxonomy" id="1200281"/>
    <lineage>
        <taxon>Bacteria</taxon>
        <taxon>Pseudomonadati</taxon>
        <taxon>Pseudomonadota</taxon>
        <taxon>Alphaproteobacteria</taxon>
        <taxon>Rhodobacterales</taxon>
        <taxon>Roseobacteraceae</taxon>
        <taxon>Falsiruegeria</taxon>
    </lineage>
</organism>
<dbReference type="Pfam" id="PF15611">
    <property type="entry name" value="EH_Signature"/>
    <property type="match status" value="1"/>
</dbReference>
<dbReference type="AlphaFoldDB" id="A0A2R8CAM6"/>
<evidence type="ECO:0000313" key="2">
    <source>
        <dbReference type="EMBL" id="SPJ29418.1"/>
    </source>
</evidence>
<dbReference type="Proteomes" id="UP000244898">
    <property type="component" value="Unassembled WGS sequence"/>
</dbReference>
<evidence type="ECO:0000259" key="1">
    <source>
        <dbReference type="Pfam" id="PF15611"/>
    </source>
</evidence>
<reference evidence="3" key="1">
    <citation type="submission" date="2018-03" db="EMBL/GenBank/DDBJ databases">
        <authorList>
            <person name="Rodrigo-Torres L."/>
            <person name="Arahal R. D."/>
            <person name="Lucena T."/>
        </authorList>
    </citation>
    <scope>NUCLEOTIDE SEQUENCE [LARGE SCALE GENOMIC DNA]</scope>
    <source>
        <strain evidence="3">CECT 7615</strain>
    </source>
</reference>
<name>A0A2R8CAM6_9RHOB</name>
<protein>
    <recommendedName>
        <fullName evidence="1">Zorya protein ZorC EH domain-containing protein</fullName>
    </recommendedName>
</protein>